<dbReference type="EC" id="1.7.1.13" evidence="5"/>
<dbReference type="PIRSF" id="PIRSF004750">
    <property type="entry name" value="Nitrile_oxidored_YqcD_prd"/>
    <property type="match status" value="1"/>
</dbReference>
<keyword evidence="4 5" id="KW-0560">Oxidoreductase</keyword>
<keyword evidence="3 5" id="KW-0521">NADP</keyword>
<evidence type="ECO:0000256" key="2">
    <source>
        <dbReference type="ARBA" id="ARBA00022785"/>
    </source>
</evidence>
<evidence type="ECO:0000256" key="3">
    <source>
        <dbReference type="ARBA" id="ARBA00022857"/>
    </source>
</evidence>
<feature type="binding site" evidence="5">
    <location>
        <begin position="250"/>
        <end position="251"/>
    </location>
    <ligand>
        <name>NADPH</name>
        <dbReference type="ChEBI" id="CHEBI:57783"/>
    </ligand>
</feature>
<dbReference type="Pfam" id="PF14819">
    <property type="entry name" value="QueF_N"/>
    <property type="match status" value="1"/>
</dbReference>
<dbReference type="InterPro" id="IPR029500">
    <property type="entry name" value="QueF"/>
</dbReference>
<comment type="function">
    <text evidence="5">Catalyzes the NADPH-dependent reduction of 7-cyano-7-deazaguanine (preQ0) to 7-aminomethyl-7-deazaguanine (preQ1).</text>
</comment>
<dbReference type="PANTHER" id="PTHR34354">
    <property type="entry name" value="NADPH-DEPENDENT 7-CYANO-7-DEAZAGUANINE REDUCTASE"/>
    <property type="match status" value="1"/>
</dbReference>
<sequence>MVDLSKTLLGQSTDYVDQYSPGLLYPLPRKVKRDELGIDSQRLPFKGVDIWNSYELSWLAPSGKPQVAVVEFSIPCDSANIIESKSFKLYLNSLNQSVFESPEQLEEVLVKDLSNVAGREVSVNILTLDQSLSISAGSENRQLIDSLDIDGFSYEVDPCLLTVSKGGVVEQQLVSHLLKTNCPVTGQPDWASLLIDYSGCAIDHEGLLRYIVSYRNHQDFHEQCVERIFIDIMERCAPEKLTVYARYTRRGGLDINPLRSTEADFLGNIRLSRQ</sequence>
<dbReference type="InterPro" id="IPR043133">
    <property type="entry name" value="GTP-CH-I_C/QueF"/>
</dbReference>
<comment type="subunit">
    <text evidence="5">Homodimer.</text>
</comment>
<keyword evidence="1 5" id="KW-0963">Cytoplasm</keyword>
<dbReference type="Pfam" id="PF14489">
    <property type="entry name" value="QueF"/>
    <property type="match status" value="1"/>
</dbReference>
<comment type="subcellular location">
    <subcellularLocation>
        <location evidence="5">Cytoplasm</location>
    </subcellularLocation>
</comment>
<evidence type="ECO:0000313" key="8">
    <source>
        <dbReference type="Proteomes" id="UP001164472"/>
    </source>
</evidence>
<organism evidence="7 8">
    <name type="scientific">Alkalimarinus sediminis</name>
    <dbReference type="NCBI Taxonomy" id="1632866"/>
    <lineage>
        <taxon>Bacteria</taxon>
        <taxon>Pseudomonadati</taxon>
        <taxon>Pseudomonadota</taxon>
        <taxon>Gammaproteobacteria</taxon>
        <taxon>Alteromonadales</taxon>
        <taxon>Alteromonadaceae</taxon>
        <taxon>Alkalimarinus</taxon>
    </lineage>
</organism>
<gene>
    <name evidence="5 7" type="primary">queF</name>
    <name evidence="7" type="ORF">NNL22_04610</name>
</gene>
<dbReference type="GO" id="GO:0005737">
    <property type="term" value="C:cytoplasm"/>
    <property type="evidence" value="ECO:0007669"/>
    <property type="project" value="UniProtKB-SubCell"/>
</dbReference>
<dbReference type="NCBIfam" id="TIGR03138">
    <property type="entry name" value="QueF"/>
    <property type="match status" value="1"/>
</dbReference>
<feature type="domain" description="NADPH-dependent 7-cyano-7-deazaguanine reductase N-terminal" evidence="6">
    <location>
        <begin position="15"/>
        <end position="125"/>
    </location>
</feature>
<dbReference type="Proteomes" id="UP001164472">
    <property type="component" value="Chromosome"/>
</dbReference>
<evidence type="ECO:0000259" key="6">
    <source>
        <dbReference type="Pfam" id="PF14819"/>
    </source>
</evidence>
<feature type="active site" description="Thioimide intermediate" evidence="5">
    <location>
        <position position="182"/>
    </location>
</feature>
<evidence type="ECO:0000256" key="4">
    <source>
        <dbReference type="ARBA" id="ARBA00023002"/>
    </source>
</evidence>
<dbReference type="EMBL" id="CP101527">
    <property type="protein sequence ID" value="UZW75870.1"/>
    <property type="molecule type" value="Genomic_DNA"/>
</dbReference>
<dbReference type="InterPro" id="IPR029139">
    <property type="entry name" value="QueF_N"/>
</dbReference>
<dbReference type="GO" id="GO:0008616">
    <property type="term" value="P:tRNA queuosine(34) biosynthetic process"/>
    <property type="evidence" value="ECO:0007669"/>
    <property type="project" value="UniProtKB-UniRule"/>
</dbReference>
<dbReference type="KEGG" id="asem:NNL22_04610"/>
<protein>
    <recommendedName>
        <fullName evidence="5">NADPH-dependent 7-cyano-7-deazaguanine reductase</fullName>
        <ecNumber evidence="5">1.7.1.13</ecNumber>
    </recommendedName>
    <alternativeName>
        <fullName evidence="5">7-cyano-7-carbaguanine reductase</fullName>
    </alternativeName>
    <alternativeName>
        <fullName evidence="5">NADPH-dependent nitrile oxidoreductase</fullName>
    </alternativeName>
    <alternativeName>
        <fullName evidence="5">PreQ(0) reductase</fullName>
    </alternativeName>
</protein>
<accession>A0A9E8HJL6</accession>
<feature type="binding site" evidence="5">
    <location>
        <begin position="221"/>
        <end position="222"/>
    </location>
    <ligand>
        <name>substrate</name>
    </ligand>
</feature>
<dbReference type="AlphaFoldDB" id="A0A9E8HJL6"/>
<dbReference type="SUPFAM" id="SSF55620">
    <property type="entry name" value="Tetrahydrobiopterin biosynthesis enzymes-like"/>
    <property type="match status" value="1"/>
</dbReference>
<name>A0A9E8HJL6_9ALTE</name>
<dbReference type="Gene3D" id="3.30.1130.10">
    <property type="match status" value="2"/>
</dbReference>
<dbReference type="InterPro" id="IPR016428">
    <property type="entry name" value="QueF_type2"/>
</dbReference>
<comment type="pathway">
    <text evidence="5">tRNA modification; tRNA-queuosine biosynthesis.</text>
</comment>
<dbReference type="PANTHER" id="PTHR34354:SF1">
    <property type="entry name" value="NADPH-DEPENDENT 7-CYANO-7-DEAZAGUANINE REDUCTASE"/>
    <property type="match status" value="1"/>
</dbReference>
<keyword evidence="8" id="KW-1185">Reference proteome</keyword>
<proteinExistence type="inferred from homology"/>
<dbReference type="HAMAP" id="MF_00817">
    <property type="entry name" value="QueF_type2"/>
    <property type="match status" value="1"/>
</dbReference>
<dbReference type="GO" id="GO:0033739">
    <property type="term" value="F:preQ1 synthase activity"/>
    <property type="evidence" value="ECO:0007669"/>
    <property type="project" value="UniProtKB-UniRule"/>
</dbReference>
<feature type="binding site" evidence="5">
    <location>
        <begin position="82"/>
        <end position="84"/>
    </location>
    <ligand>
        <name>substrate</name>
    </ligand>
</feature>
<feature type="binding site" evidence="5">
    <location>
        <begin position="84"/>
        <end position="85"/>
    </location>
    <ligand>
        <name>NADPH</name>
        <dbReference type="ChEBI" id="CHEBI:57783"/>
    </ligand>
</feature>
<keyword evidence="2 5" id="KW-0671">Queuosine biosynthesis</keyword>
<dbReference type="InterPro" id="IPR050084">
    <property type="entry name" value="NADPH_dep_7-cyano-7-deazaG_red"/>
</dbReference>
<feature type="active site" description="Proton donor" evidence="5">
    <location>
        <position position="189"/>
    </location>
</feature>
<evidence type="ECO:0000256" key="5">
    <source>
        <dbReference type="HAMAP-Rule" id="MF_00817"/>
    </source>
</evidence>
<reference evidence="7" key="1">
    <citation type="submission" date="2022-07" db="EMBL/GenBank/DDBJ databases">
        <title>Alkalimarinus sp. nov., isolated from gut of a Alitta virens.</title>
        <authorList>
            <person name="Yang A.I."/>
            <person name="Shin N.-R."/>
        </authorList>
    </citation>
    <scope>NUCLEOTIDE SEQUENCE</scope>
    <source>
        <strain evidence="7">FA028</strain>
    </source>
</reference>
<comment type="catalytic activity">
    <reaction evidence="5">
        <text>7-aminomethyl-7-carbaguanine + 2 NADP(+) = 7-cyano-7-carbaguanine + 2 NADPH + 3 H(+)</text>
        <dbReference type="Rhea" id="RHEA:13409"/>
        <dbReference type="ChEBI" id="CHEBI:15378"/>
        <dbReference type="ChEBI" id="CHEBI:45075"/>
        <dbReference type="ChEBI" id="CHEBI:57783"/>
        <dbReference type="ChEBI" id="CHEBI:58349"/>
        <dbReference type="ChEBI" id="CHEBI:58703"/>
        <dbReference type="EC" id="1.7.1.13"/>
    </reaction>
</comment>
<comment type="similarity">
    <text evidence="5">Belongs to the GTP cyclohydrolase I family. QueF type 2 subfamily.</text>
</comment>
<evidence type="ECO:0000313" key="7">
    <source>
        <dbReference type="EMBL" id="UZW75870.1"/>
    </source>
</evidence>
<evidence type="ECO:0000256" key="1">
    <source>
        <dbReference type="ARBA" id="ARBA00022490"/>
    </source>
</evidence>
<dbReference type="RefSeq" id="WP_251811619.1">
    <property type="nucleotide sequence ID" value="NZ_CP101527.1"/>
</dbReference>